<proteinExistence type="predicted"/>
<gene>
    <name evidence="1" type="ORF">CCMSSC00406_0005293</name>
</gene>
<accession>A0ACB7IPI8</accession>
<sequence length="722" mass="80212">MFLNRLPLAMDSDSLSSPSSNSSRSSEDGYIKKILTGIGGFVSVQTATADAVHALLRDRLREDGKITRVPQSVAQRLRLDSVDEAFVRSCRDGCVVECAKRLDELETLATKADLPRGLGRQRDEKKMYPALNRLFEFIASYRHDSQTSTSRGSCRCSAKTSIKGEEHTAGFPLTYPDGAALARGCTPDSFYWRDIRAFVECKASTLQGEPSGVTTVPETVVQGADYARLHLSADPFRVFSVGLLIYGFSFMVAIFDQDGVCLSDPYHLRNNLDVFIRVVYQLGHGLSDVELGRDPTVEQLHLPEDSQLRKALDDLAEKQGMPNVSKDFPSYKITLKTSDIYSMDGATKRPETDETTWVTIGPPIWSSLSYLGRGTTVWRVVAMDGSDIPHPWEVLILKNAWRRSHRDSESSIYVTVKRAIGADPLSAHRKGIAEFRVGADVTFPGRGEAISVNNLRYLFLGGSIIPPPEPQTPVLHRLILATQGRALWYCESLKELLRGMGAALRGHKFLVSKGILHRDISAGNIMLSSLANPPDGMEGFLMDLEYARLNTITEIHAMKIAPDATTSATHTVFKDAKRGAEMTGTLQFMAAELLEALEKGKAVQHEVHHDLESFVWVLAYAVSRHLQRRSGLGEAVKAELRQHFVRSYGRFLFADINDARISLRPLRPPSVYEEMLPQGMDNLYKGLQTALAAHFVHIPGREPKPLTHDMLLDLFDTAYHSL</sequence>
<dbReference type="EMBL" id="WQMT02000009">
    <property type="protein sequence ID" value="KAG9219399.1"/>
    <property type="molecule type" value="Genomic_DNA"/>
</dbReference>
<evidence type="ECO:0000313" key="1">
    <source>
        <dbReference type="EMBL" id="KAG9219399.1"/>
    </source>
</evidence>
<evidence type="ECO:0000313" key="2">
    <source>
        <dbReference type="Proteomes" id="UP000824881"/>
    </source>
</evidence>
<reference evidence="1 2" key="1">
    <citation type="journal article" date="2021" name="Appl. Environ. Microbiol.">
        <title>Genetic linkage and physical mapping for an oyster mushroom Pleurotus cornucopiae and QTL analysis for the trait cap color.</title>
        <authorList>
            <person name="Zhang Y."/>
            <person name="Gao W."/>
            <person name="Sonnenberg A."/>
            <person name="Chen Q."/>
            <person name="Zhang J."/>
            <person name="Huang C."/>
        </authorList>
    </citation>
    <scope>NUCLEOTIDE SEQUENCE [LARGE SCALE GENOMIC DNA]</scope>
    <source>
        <strain evidence="1">CCMSSC00406</strain>
    </source>
</reference>
<comment type="caution">
    <text evidence="1">The sequence shown here is derived from an EMBL/GenBank/DDBJ whole genome shotgun (WGS) entry which is preliminary data.</text>
</comment>
<dbReference type="Proteomes" id="UP000824881">
    <property type="component" value="Unassembled WGS sequence"/>
</dbReference>
<keyword evidence="2" id="KW-1185">Reference proteome</keyword>
<protein>
    <submittedName>
        <fullName evidence="1">Uncharacterized protein</fullName>
    </submittedName>
</protein>
<organism evidence="1 2">
    <name type="scientific">Pleurotus cornucopiae</name>
    <name type="common">Cornucopia mushroom</name>
    <dbReference type="NCBI Taxonomy" id="5321"/>
    <lineage>
        <taxon>Eukaryota</taxon>
        <taxon>Fungi</taxon>
        <taxon>Dikarya</taxon>
        <taxon>Basidiomycota</taxon>
        <taxon>Agaricomycotina</taxon>
        <taxon>Agaricomycetes</taxon>
        <taxon>Agaricomycetidae</taxon>
        <taxon>Agaricales</taxon>
        <taxon>Pleurotineae</taxon>
        <taxon>Pleurotaceae</taxon>
        <taxon>Pleurotus</taxon>
    </lineage>
</organism>
<name>A0ACB7IPI8_PLECO</name>